<dbReference type="EMBL" id="RJJD01000006">
    <property type="protein sequence ID" value="RNI26606.1"/>
    <property type="molecule type" value="Genomic_DNA"/>
</dbReference>
<proteinExistence type="predicted"/>
<dbReference type="RefSeq" id="WP_123127089.1">
    <property type="nucleotide sequence ID" value="NZ_RJJD01000006.1"/>
</dbReference>
<reference evidence="1 2" key="1">
    <citation type="submission" date="2018-11" db="EMBL/GenBank/DDBJ databases">
        <title>Rufibacter latericius sp. nov., isolated from water in Baiyang Lake.</title>
        <authorList>
            <person name="Yang Y."/>
        </authorList>
    </citation>
    <scope>NUCLEOTIDE SEQUENCE [LARGE SCALE GENOMIC DNA]</scope>
    <source>
        <strain evidence="1 2">R-22-1c-1</strain>
    </source>
</reference>
<protein>
    <submittedName>
        <fullName evidence="1">Uncharacterized protein</fullName>
    </submittedName>
</protein>
<sequence>MQSHLDDKIEEVYRAAEHLGLNPKTPFEAELFKKALRGIAALAVDEMKAEVTEVMSKITHRHNV</sequence>
<dbReference type="Proteomes" id="UP000272117">
    <property type="component" value="Unassembled WGS sequence"/>
</dbReference>
<name>A0A3M9MM52_9BACT</name>
<gene>
    <name evidence="1" type="ORF">EFB08_11345</name>
</gene>
<accession>A0A3M9MM52</accession>
<dbReference type="AlphaFoldDB" id="A0A3M9MM52"/>
<organism evidence="1 2">
    <name type="scientific">Rufibacter latericius</name>
    <dbReference type="NCBI Taxonomy" id="2487040"/>
    <lineage>
        <taxon>Bacteria</taxon>
        <taxon>Pseudomonadati</taxon>
        <taxon>Bacteroidota</taxon>
        <taxon>Cytophagia</taxon>
        <taxon>Cytophagales</taxon>
        <taxon>Hymenobacteraceae</taxon>
        <taxon>Rufibacter</taxon>
    </lineage>
</organism>
<keyword evidence="2" id="KW-1185">Reference proteome</keyword>
<evidence type="ECO:0000313" key="2">
    <source>
        <dbReference type="Proteomes" id="UP000272117"/>
    </source>
</evidence>
<evidence type="ECO:0000313" key="1">
    <source>
        <dbReference type="EMBL" id="RNI26606.1"/>
    </source>
</evidence>
<comment type="caution">
    <text evidence="1">The sequence shown here is derived from an EMBL/GenBank/DDBJ whole genome shotgun (WGS) entry which is preliminary data.</text>
</comment>